<dbReference type="OrthoDB" id="4152510at2759"/>
<dbReference type="AlphaFoldDB" id="A0A1C1CL49"/>
<feature type="region of interest" description="Disordered" evidence="2">
    <location>
        <begin position="577"/>
        <end position="643"/>
    </location>
</feature>
<dbReference type="Proteomes" id="UP000094526">
    <property type="component" value="Unassembled WGS sequence"/>
</dbReference>
<name>A0A1C1CL49_9EURO</name>
<feature type="coiled-coil region" evidence="1">
    <location>
        <begin position="60"/>
        <end position="128"/>
    </location>
</feature>
<gene>
    <name evidence="3" type="ORF">CLCR_04687</name>
</gene>
<feature type="compositionally biased region" description="Polar residues" evidence="2">
    <location>
        <begin position="251"/>
        <end position="261"/>
    </location>
</feature>
<evidence type="ECO:0000256" key="1">
    <source>
        <dbReference type="SAM" id="Coils"/>
    </source>
</evidence>
<proteinExistence type="predicted"/>
<feature type="compositionally biased region" description="Polar residues" evidence="2">
    <location>
        <begin position="468"/>
        <end position="479"/>
    </location>
</feature>
<sequence length="643" mass="69229">MSLRNNHEPSSLASGDAEDPSTDHFTRRDARQSLQEEAFVTLDARMRENEKQLRAISAVLDAFRSTLEDVNASVKELQSQNATPHAGNSTNVDFVASLHAMVGALKSAQSNAQELEELRAENTTLKAKWDIVQSAITTAAGSEIPSISSTALHANSLGKRKRNSNVSKPASTGPSNPTSQPKPFWLRNSSSSVQVLTPQSSTHSDLQSQDTSNSSRNATPDDAHDGSPHNSKKPKAATAPRSHQPEKKQQVAVSSQLSTGLSPVERFARGDASFDDSLAGAGASDAEEQQRHSSSVPTMDSSQSPSAQDEQPSTLAGDGMQTAENDNTVPEDGAQLGGLGDEPPVDVNTIETTANRFAMGESVEFSGDEEGPGPEQYEGPTSSEARQSSPVNVDQAQQVQARDTSTPDDASVQSAPAKRTRSKTQAVSTASTRRKTIEFAIVSVKDRRSVAPEPPPSRRILPRRISSDQTGRFENSTPETVEAELIELEKPKGPRQYKTYVQTGTKLLNIELKELGLEEWIDKDKSGPEYKRLVEEARERKREQTKLAALASRGVSVPGADVDEALRLSTPSLEEALQQAQALADATNGRSTAASNGPAKTTEPARQAANAGPISKRRKSKADRQEEIRKRDELAKAAMEMDD</sequence>
<feature type="compositionally biased region" description="Low complexity" evidence="2">
    <location>
        <begin position="275"/>
        <end position="284"/>
    </location>
</feature>
<feature type="compositionally biased region" description="Basic and acidic residues" evidence="2">
    <location>
        <begin position="21"/>
        <end position="31"/>
    </location>
</feature>
<evidence type="ECO:0000313" key="3">
    <source>
        <dbReference type="EMBL" id="OCT49207.1"/>
    </source>
</evidence>
<evidence type="ECO:0000313" key="4">
    <source>
        <dbReference type="Proteomes" id="UP000094526"/>
    </source>
</evidence>
<feature type="compositionally biased region" description="Polar residues" evidence="2">
    <location>
        <begin position="381"/>
        <end position="414"/>
    </location>
</feature>
<dbReference type="VEuPathDB" id="FungiDB:G647_02726"/>
<feature type="region of interest" description="Disordered" evidence="2">
    <location>
        <begin position="156"/>
        <end position="432"/>
    </location>
</feature>
<evidence type="ECO:0000256" key="2">
    <source>
        <dbReference type="SAM" id="MobiDB-lite"/>
    </source>
</evidence>
<feature type="compositionally biased region" description="Polar residues" evidence="2">
    <location>
        <begin position="588"/>
        <end position="599"/>
    </location>
</feature>
<accession>A0A1C1CL49</accession>
<comment type="caution">
    <text evidence="3">The sequence shown here is derived from an EMBL/GenBank/DDBJ whole genome shotgun (WGS) entry which is preliminary data.</text>
</comment>
<keyword evidence="4" id="KW-1185">Reference proteome</keyword>
<feature type="compositionally biased region" description="Polar residues" evidence="2">
    <location>
        <begin position="164"/>
        <end position="218"/>
    </location>
</feature>
<reference evidence="4" key="1">
    <citation type="submission" date="2015-07" db="EMBL/GenBank/DDBJ databases">
        <authorList>
            <person name="Teixeira M.M."/>
            <person name="Souza R.C."/>
            <person name="Almeida L.G."/>
            <person name="Vicente V.A."/>
            <person name="de Hoog S."/>
            <person name="Bocca A.L."/>
            <person name="de Almeida S.R."/>
            <person name="Vasconcelos A.T."/>
            <person name="Felipe M.S."/>
        </authorList>
    </citation>
    <scope>NUCLEOTIDE SEQUENCE [LARGE SCALE GENOMIC DNA]</scope>
    <source>
        <strain evidence="4">KSF</strain>
    </source>
</reference>
<protein>
    <submittedName>
        <fullName evidence="3">Uncharacterized protein</fullName>
    </submittedName>
</protein>
<dbReference type="EMBL" id="LGRB01000011">
    <property type="protein sequence ID" value="OCT49207.1"/>
    <property type="molecule type" value="Genomic_DNA"/>
</dbReference>
<feature type="compositionally biased region" description="Polar residues" evidence="2">
    <location>
        <begin position="292"/>
        <end position="314"/>
    </location>
</feature>
<feature type="region of interest" description="Disordered" evidence="2">
    <location>
        <begin position="447"/>
        <end position="479"/>
    </location>
</feature>
<feature type="region of interest" description="Disordered" evidence="2">
    <location>
        <begin position="1"/>
        <end position="32"/>
    </location>
</feature>
<keyword evidence="1" id="KW-0175">Coiled coil</keyword>
<feature type="compositionally biased region" description="Basic and acidic residues" evidence="2">
    <location>
        <begin position="622"/>
        <end position="635"/>
    </location>
</feature>
<organism evidence="3 4">
    <name type="scientific">Cladophialophora carrionii</name>
    <dbReference type="NCBI Taxonomy" id="86049"/>
    <lineage>
        <taxon>Eukaryota</taxon>
        <taxon>Fungi</taxon>
        <taxon>Dikarya</taxon>
        <taxon>Ascomycota</taxon>
        <taxon>Pezizomycotina</taxon>
        <taxon>Eurotiomycetes</taxon>
        <taxon>Chaetothyriomycetidae</taxon>
        <taxon>Chaetothyriales</taxon>
        <taxon>Herpotrichiellaceae</taxon>
        <taxon>Cladophialophora</taxon>
    </lineage>
</organism>
<dbReference type="VEuPathDB" id="FungiDB:CLCR_04687"/>